<name>A0A1X2IA47_9FUNG</name>
<keyword evidence="3" id="KW-0808">Transferase</keyword>
<evidence type="ECO:0000313" key="4">
    <source>
        <dbReference type="Proteomes" id="UP000193560"/>
    </source>
</evidence>
<dbReference type="InterPro" id="IPR000192">
    <property type="entry name" value="Aminotrans_V_dom"/>
</dbReference>
<dbReference type="AlphaFoldDB" id="A0A1X2IA47"/>
<dbReference type="InterPro" id="IPR015424">
    <property type="entry name" value="PyrdxlP-dep_Trfase"/>
</dbReference>
<dbReference type="InterPro" id="IPR015421">
    <property type="entry name" value="PyrdxlP-dep_Trfase_major"/>
</dbReference>
<evidence type="ECO:0000256" key="1">
    <source>
        <dbReference type="ARBA" id="ARBA00022898"/>
    </source>
</evidence>
<dbReference type="OrthoDB" id="5978656at2759"/>
<gene>
    <name evidence="3" type="ORF">BCR42DRAFT_453353</name>
</gene>
<accession>A0A1X2IA47</accession>
<dbReference type="PANTHER" id="PTHR43092">
    <property type="entry name" value="L-CYSTEINE DESULFHYDRASE"/>
    <property type="match status" value="1"/>
</dbReference>
<proteinExistence type="predicted"/>
<reference evidence="3 4" key="1">
    <citation type="submission" date="2016-07" db="EMBL/GenBank/DDBJ databases">
        <title>Pervasive Adenine N6-methylation of Active Genes in Fungi.</title>
        <authorList>
            <consortium name="DOE Joint Genome Institute"/>
            <person name="Mondo S.J."/>
            <person name="Dannebaum R.O."/>
            <person name="Kuo R.C."/>
            <person name="Labutti K."/>
            <person name="Haridas S."/>
            <person name="Kuo A."/>
            <person name="Salamov A."/>
            <person name="Ahrendt S.R."/>
            <person name="Lipzen A."/>
            <person name="Sullivan W."/>
            <person name="Andreopoulos W.B."/>
            <person name="Clum A."/>
            <person name="Lindquist E."/>
            <person name="Daum C."/>
            <person name="Ramamoorthy G.K."/>
            <person name="Gryganskyi A."/>
            <person name="Culley D."/>
            <person name="Magnuson J.K."/>
            <person name="James T.Y."/>
            <person name="O'Malley M.A."/>
            <person name="Stajich J.E."/>
            <person name="Spatafora J.W."/>
            <person name="Visel A."/>
            <person name="Grigoriev I.V."/>
        </authorList>
    </citation>
    <scope>NUCLEOTIDE SEQUENCE [LARGE SCALE GENOMIC DNA]</scope>
    <source>
        <strain evidence="3 4">NRRL 1336</strain>
    </source>
</reference>
<dbReference type="SUPFAM" id="SSF53383">
    <property type="entry name" value="PLP-dependent transferases"/>
    <property type="match status" value="1"/>
</dbReference>
<sequence>MASKEFGRSLREDFFFESGYTPLNHGSYGAYPRVLQKTLHEYQEKAEAFPDRWNRLEMYPELRKCRELLANFLHCDADELVFSPNASSAASTILRSFPFEQGDKILHFTTAYVNINSALKFARDHHKLELVPIELKYPLNDDAITELVKETLAKEKAKSGRPIRMAVFDVLSSLPGVLFPYEAVNQICQDNGIITVLDGAHSIGQVPLDLHKTDSDFFFTNCHKWLFVPRGFAVMYVAKRNQGYLHPSTINAAYQAHSDPQDTSSFEDEFSSPGTIDHSHYFCVAAALKYRESLGGEDAIMEHNHNLAVQGGALVADILGTQVMENDDRTLTASMVNVELPLKKDIALSSSDIAATIIKKLVYEHHTMASPYYNNGKWWVRLCAQVYLDLDDFKTGGEALKTVCQELNSL</sequence>
<evidence type="ECO:0000259" key="2">
    <source>
        <dbReference type="Pfam" id="PF00266"/>
    </source>
</evidence>
<feature type="domain" description="Aminotransferase class V" evidence="2">
    <location>
        <begin position="32"/>
        <end position="340"/>
    </location>
</feature>
<keyword evidence="4" id="KW-1185">Reference proteome</keyword>
<dbReference type="PANTHER" id="PTHR43092:SF2">
    <property type="entry name" value="HERCYNYLCYSTEINE SULFOXIDE LYASE"/>
    <property type="match status" value="1"/>
</dbReference>
<dbReference type="STRING" id="90262.A0A1X2IA47"/>
<protein>
    <submittedName>
        <fullName evidence="3">Pyridoxal phosphate-dependent transferase</fullName>
    </submittedName>
</protein>
<keyword evidence="1" id="KW-0663">Pyridoxal phosphate</keyword>
<dbReference type="GO" id="GO:0016740">
    <property type="term" value="F:transferase activity"/>
    <property type="evidence" value="ECO:0007669"/>
    <property type="project" value="UniProtKB-KW"/>
</dbReference>
<evidence type="ECO:0000313" key="3">
    <source>
        <dbReference type="EMBL" id="ORZ12646.1"/>
    </source>
</evidence>
<dbReference type="Pfam" id="PF00266">
    <property type="entry name" value="Aminotran_5"/>
    <property type="match status" value="1"/>
</dbReference>
<dbReference type="Proteomes" id="UP000193560">
    <property type="component" value="Unassembled WGS sequence"/>
</dbReference>
<dbReference type="EMBL" id="MCGE01000018">
    <property type="protein sequence ID" value="ORZ12646.1"/>
    <property type="molecule type" value="Genomic_DNA"/>
</dbReference>
<dbReference type="Gene3D" id="3.90.1150.10">
    <property type="entry name" value="Aspartate Aminotransferase, domain 1"/>
    <property type="match status" value="1"/>
</dbReference>
<dbReference type="Gene3D" id="3.40.640.10">
    <property type="entry name" value="Type I PLP-dependent aspartate aminotransferase-like (Major domain)"/>
    <property type="match status" value="1"/>
</dbReference>
<comment type="caution">
    <text evidence="3">The sequence shown here is derived from an EMBL/GenBank/DDBJ whole genome shotgun (WGS) entry which is preliminary data.</text>
</comment>
<organism evidence="3 4">
    <name type="scientific">Absidia repens</name>
    <dbReference type="NCBI Taxonomy" id="90262"/>
    <lineage>
        <taxon>Eukaryota</taxon>
        <taxon>Fungi</taxon>
        <taxon>Fungi incertae sedis</taxon>
        <taxon>Mucoromycota</taxon>
        <taxon>Mucoromycotina</taxon>
        <taxon>Mucoromycetes</taxon>
        <taxon>Mucorales</taxon>
        <taxon>Cunninghamellaceae</taxon>
        <taxon>Absidia</taxon>
    </lineage>
</organism>
<dbReference type="InterPro" id="IPR015422">
    <property type="entry name" value="PyrdxlP-dep_Trfase_small"/>
</dbReference>